<name>Q0G256_9HYPH</name>
<sequence length="87" mass="9452">MPVVGDHERRPGIPEFPLQKVRFPAATEEEHLDASIIEFIIIRIIEASRSLRAVRPFPGLTGRFDLAVAASLADRTKGSSVGLSTIG</sequence>
<proteinExistence type="predicted"/>
<protein>
    <submittedName>
        <fullName evidence="1">Uncharacterized protein</fullName>
    </submittedName>
</protein>
<organism evidence="1 2">
    <name type="scientific">Fulvimarina pelagi HTCC2506</name>
    <dbReference type="NCBI Taxonomy" id="314231"/>
    <lineage>
        <taxon>Bacteria</taxon>
        <taxon>Pseudomonadati</taxon>
        <taxon>Pseudomonadota</taxon>
        <taxon>Alphaproteobacteria</taxon>
        <taxon>Hyphomicrobiales</taxon>
        <taxon>Aurantimonadaceae</taxon>
        <taxon>Fulvimarina</taxon>
    </lineage>
</organism>
<dbReference type="AlphaFoldDB" id="Q0G256"/>
<gene>
    <name evidence="1" type="ORF">FP2506_01205</name>
</gene>
<accession>Q0G256</accession>
<evidence type="ECO:0000313" key="2">
    <source>
        <dbReference type="Proteomes" id="UP000004310"/>
    </source>
</evidence>
<keyword evidence="2" id="KW-1185">Reference proteome</keyword>
<comment type="caution">
    <text evidence="1">The sequence shown here is derived from an EMBL/GenBank/DDBJ whole genome shotgun (WGS) entry which is preliminary data.</text>
</comment>
<dbReference type="Proteomes" id="UP000004310">
    <property type="component" value="Unassembled WGS sequence"/>
</dbReference>
<evidence type="ECO:0000313" key="1">
    <source>
        <dbReference type="EMBL" id="EAU41342.1"/>
    </source>
</evidence>
<reference evidence="1 2" key="1">
    <citation type="journal article" date="2010" name="J. Bacteriol.">
        <title>Genome sequence of Fulvimarina pelagi HTCC2506T, a Mn(II)-oxidizing alphaproteobacterium possessing an aerobic anoxygenic photosynthetic gene cluster and Xanthorhodopsin.</title>
        <authorList>
            <person name="Kang I."/>
            <person name="Oh H.M."/>
            <person name="Lim S.I."/>
            <person name="Ferriera S."/>
            <person name="Giovannoni S.J."/>
            <person name="Cho J.C."/>
        </authorList>
    </citation>
    <scope>NUCLEOTIDE SEQUENCE [LARGE SCALE GENOMIC DNA]</scope>
    <source>
        <strain evidence="1 2">HTCC2506</strain>
    </source>
</reference>
<dbReference type="HOGENOM" id="CLU_2478854_0_0_5"/>
<dbReference type="EMBL" id="AATP01000003">
    <property type="protein sequence ID" value="EAU41342.1"/>
    <property type="molecule type" value="Genomic_DNA"/>
</dbReference>